<dbReference type="GO" id="GO:0015562">
    <property type="term" value="F:efflux transmembrane transporter activity"/>
    <property type="evidence" value="ECO:0007669"/>
    <property type="project" value="InterPro"/>
</dbReference>
<evidence type="ECO:0000256" key="2">
    <source>
        <dbReference type="SAM" id="Coils"/>
    </source>
</evidence>
<feature type="compositionally biased region" description="Basic and acidic residues" evidence="3">
    <location>
        <begin position="17"/>
        <end position="36"/>
    </location>
</feature>
<dbReference type="Proteomes" id="UP000231644">
    <property type="component" value="Unassembled WGS sequence"/>
</dbReference>
<organism evidence="7 8">
    <name type="scientific">Pseudooceanicola nitratireducens</name>
    <dbReference type="NCBI Taxonomy" id="517719"/>
    <lineage>
        <taxon>Bacteria</taxon>
        <taxon>Pseudomonadati</taxon>
        <taxon>Pseudomonadota</taxon>
        <taxon>Alphaproteobacteria</taxon>
        <taxon>Rhodobacterales</taxon>
        <taxon>Paracoccaceae</taxon>
        <taxon>Pseudooceanicola</taxon>
    </lineage>
</organism>
<keyword evidence="4" id="KW-0812">Transmembrane</keyword>
<dbReference type="GO" id="GO:1990281">
    <property type="term" value="C:efflux pump complex"/>
    <property type="evidence" value="ECO:0007669"/>
    <property type="project" value="TreeGrafter"/>
</dbReference>
<feature type="coiled-coil region" evidence="2">
    <location>
        <begin position="160"/>
        <end position="232"/>
    </location>
</feature>
<keyword evidence="4" id="KW-0472">Membrane</keyword>
<dbReference type="STRING" id="517719.SAMN05421762_1310"/>
<keyword evidence="8" id="KW-1185">Reference proteome</keyword>
<feature type="transmembrane region" description="Helical" evidence="4">
    <location>
        <begin position="42"/>
        <end position="59"/>
    </location>
</feature>
<dbReference type="Gene3D" id="1.10.287.470">
    <property type="entry name" value="Helix hairpin bin"/>
    <property type="match status" value="1"/>
</dbReference>
<dbReference type="PANTHER" id="PTHR30469">
    <property type="entry name" value="MULTIDRUG RESISTANCE PROTEIN MDTA"/>
    <property type="match status" value="1"/>
</dbReference>
<dbReference type="AlphaFoldDB" id="A0A1I1K8S7"/>
<dbReference type="Gene3D" id="2.40.420.20">
    <property type="match status" value="1"/>
</dbReference>
<accession>A0A1I1K8S7</accession>
<comment type="similarity">
    <text evidence="1">Belongs to the membrane fusion protein (MFP) (TC 8.A.1) family.</text>
</comment>
<evidence type="ECO:0000259" key="6">
    <source>
        <dbReference type="Pfam" id="PF25973"/>
    </source>
</evidence>
<feature type="region of interest" description="Disordered" evidence="3">
    <location>
        <begin position="1"/>
        <end position="36"/>
    </location>
</feature>
<feature type="domain" description="CusB-like beta-barrel" evidence="5">
    <location>
        <begin position="275"/>
        <end position="343"/>
    </location>
</feature>
<dbReference type="RefSeq" id="WP_093452511.1">
    <property type="nucleotide sequence ID" value="NZ_FNZG01000003.1"/>
</dbReference>
<dbReference type="EMBL" id="FOLX01000001">
    <property type="protein sequence ID" value="SFC55078.1"/>
    <property type="molecule type" value="Genomic_DNA"/>
</dbReference>
<feature type="domain" description="CzcB-like barrel-sandwich hybrid" evidence="6">
    <location>
        <begin position="130"/>
        <end position="268"/>
    </location>
</feature>
<dbReference type="InterPro" id="IPR058792">
    <property type="entry name" value="Beta-barrel_RND_2"/>
</dbReference>
<evidence type="ECO:0000259" key="5">
    <source>
        <dbReference type="Pfam" id="PF25954"/>
    </source>
</evidence>
<keyword evidence="4" id="KW-1133">Transmembrane helix</keyword>
<evidence type="ECO:0000313" key="8">
    <source>
        <dbReference type="Proteomes" id="UP000231644"/>
    </source>
</evidence>
<dbReference type="PANTHER" id="PTHR30469:SF15">
    <property type="entry name" value="HLYD FAMILY OF SECRETION PROTEINS"/>
    <property type="match status" value="1"/>
</dbReference>
<dbReference type="Pfam" id="PF25954">
    <property type="entry name" value="Beta-barrel_RND_2"/>
    <property type="match status" value="1"/>
</dbReference>
<dbReference type="Gene3D" id="2.40.30.170">
    <property type="match status" value="1"/>
</dbReference>
<gene>
    <name evidence="7" type="ORF">SAMN05421762_1310</name>
</gene>
<dbReference type="NCBIfam" id="TIGR01730">
    <property type="entry name" value="RND_mfp"/>
    <property type="match status" value="1"/>
</dbReference>
<evidence type="ECO:0000256" key="3">
    <source>
        <dbReference type="SAM" id="MobiDB-lite"/>
    </source>
</evidence>
<protein>
    <submittedName>
        <fullName evidence="7">RND family efflux transporter, MFP subunit</fullName>
    </submittedName>
</protein>
<evidence type="ECO:0000256" key="1">
    <source>
        <dbReference type="ARBA" id="ARBA00009477"/>
    </source>
</evidence>
<reference evidence="7 8" key="1">
    <citation type="submission" date="2016-10" db="EMBL/GenBank/DDBJ databases">
        <authorList>
            <person name="de Groot N.N."/>
        </authorList>
    </citation>
    <scope>NUCLEOTIDE SEQUENCE [LARGE SCALE GENOMIC DNA]</scope>
    <source>
        <strain evidence="7 8">DSM 29619</strain>
    </source>
</reference>
<name>A0A1I1K8S7_9RHOB</name>
<dbReference type="SUPFAM" id="SSF111369">
    <property type="entry name" value="HlyD-like secretion proteins"/>
    <property type="match status" value="1"/>
</dbReference>
<evidence type="ECO:0000313" key="7">
    <source>
        <dbReference type="EMBL" id="SFC55078.1"/>
    </source>
</evidence>
<evidence type="ECO:0000256" key="4">
    <source>
        <dbReference type="SAM" id="Phobius"/>
    </source>
</evidence>
<dbReference type="InterPro" id="IPR058647">
    <property type="entry name" value="BSH_CzcB-like"/>
</dbReference>
<proteinExistence type="inferred from homology"/>
<dbReference type="InterPro" id="IPR006143">
    <property type="entry name" value="RND_pump_MFP"/>
</dbReference>
<dbReference type="Gene3D" id="2.40.50.100">
    <property type="match status" value="1"/>
</dbReference>
<dbReference type="Pfam" id="PF25973">
    <property type="entry name" value="BSH_CzcB"/>
    <property type="match status" value="1"/>
</dbReference>
<keyword evidence="2" id="KW-0175">Coiled coil</keyword>
<dbReference type="OrthoDB" id="9806939at2"/>
<sequence>MADRPQEPPKPATTKPDWAKTHRERKADAAHAEGRKPPRRRWPWIVLLIVALGAGAFWAQSSGLIGGEEGAGAGTAPATEEPAVAAEDAAPAREVTMQLLPAEVTRIEVRALRDSVRITGTLTPSRHLGIPAEVSGRVDAVMKRAGDRVEAGEVLVQIDLETLENQLEQSRATADATRAQLDFAKGELERTQSLVDRGVATSSNLDSARSNVQQLQANLTALEQQVATAEQSIGKATITAPFAGQIADRSVDPGAYVSPGTALMTLVDISSLELEGAIPVNYAPQIATGQQVEINVDGFGSKSFEGQVERVAPVASAGTRMLPIYATIENADMILRGGMFASGVLVLEEVTDAIGLPAEALRKDDQGDFVLKIVDGKAQRQAVTVARTWDRGRVVQIAKGLSPDDLVVSAALERLQPGMSVTLIGE</sequence>